<evidence type="ECO:0000256" key="1">
    <source>
        <dbReference type="SAM" id="MobiDB-lite"/>
    </source>
</evidence>
<proteinExistence type="predicted"/>
<dbReference type="WBParaSite" id="nRc.2.0.1.t02142-RA">
    <property type="protein sequence ID" value="nRc.2.0.1.t02142-RA"/>
    <property type="gene ID" value="nRc.2.0.1.g02142"/>
</dbReference>
<dbReference type="AlphaFoldDB" id="A0A915HLC1"/>
<keyword evidence="2" id="KW-1185">Reference proteome</keyword>
<dbReference type="Proteomes" id="UP000887565">
    <property type="component" value="Unplaced"/>
</dbReference>
<feature type="region of interest" description="Disordered" evidence="1">
    <location>
        <begin position="69"/>
        <end position="95"/>
    </location>
</feature>
<organism evidence="2 3">
    <name type="scientific">Romanomermis culicivorax</name>
    <name type="common">Nematode worm</name>
    <dbReference type="NCBI Taxonomy" id="13658"/>
    <lineage>
        <taxon>Eukaryota</taxon>
        <taxon>Metazoa</taxon>
        <taxon>Ecdysozoa</taxon>
        <taxon>Nematoda</taxon>
        <taxon>Enoplea</taxon>
        <taxon>Dorylaimia</taxon>
        <taxon>Mermithida</taxon>
        <taxon>Mermithoidea</taxon>
        <taxon>Mermithidae</taxon>
        <taxon>Romanomermis</taxon>
    </lineage>
</organism>
<protein>
    <submittedName>
        <fullName evidence="3">Uncharacterized protein</fullName>
    </submittedName>
</protein>
<reference evidence="3" key="1">
    <citation type="submission" date="2022-11" db="UniProtKB">
        <authorList>
            <consortium name="WormBaseParasite"/>
        </authorList>
    </citation>
    <scope>IDENTIFICATION</scope>
</reference>
<evidence type="ECO:0000313" key="2">
    <source>
        <dbReference type="Proteomes" id="UP000887565"/>
    </source>
</evidence>
<accession>A0A915HLC1</accession>
<name>A0A915HLC1_ROMCU</name>
<sequence length="95" mass="10734">MKAEIRTAERPILVNQANLEPQLARSPQPFDCRFDCGSSTDRSQNCYRNCTLSTDHRLQNLAPLPTKFVSSQPQPLEQPPQLPPGTEMLLEQLTQ</sequence>
<evidence type="ECO:0000313" key="3">
    <source>
        <dbReference type="WBParaSite" id="nRc.2.0.1.t02142-RA"/>
    </source>
</evidence>